<dbReference type="InterPro" id="IPR000719">
    <property type="entry name" value="Prot_kinase_dom"/>
</dbReference>
<name>A0A5K7YJW3_9BACT</name>
<dbReference type="Gene3D" id="1.10.510.10">
    <property type="entry name" value="Transferase(Phosphotransferase) domain 1"/>
    <property type="match status" value="1"/>
</dbReference>
<gene>
    <name evidence="3" type="ORF">DSCA_39020</name>
</gene>
<feature type="transmembrane region" description="Helical" evidence="1">
    <location>
        <begin position="114"/>
        <end position="136"/>
    </location>
</feature>
<feature type="domain" description="Protein kinase" evidence="2">
    <location>
        <begin position="321"/>
        <end position="701"/>
    </location>
</feature>
<dbReference type="KEGG" id="dalk:DSCA_39020"/>
<dbReference type="SUPFAM" id="SSF56112">
    <property type="entry name" value="Protein kinase-like (PK-like)"/>
    <property type="match status" value="1"/>
</dbReference>
<dbReference type="InterPro" id="IPR011009">
    <property type="entry name" value="Kinase-like_dom_sf"/>
</dbReference>
<accession>A0A5K7YJW3</accession>
<dbReference type="EMBL" id="AP021874">
    <property type="protein sequence ID" value="BBO69972.1"/>
    <property type="molecule type" value="Genomic_DNA"/>
</dbReference>
<reference evidence="3 4" key="1">
    <citation type="submission" date="2019-11" db="EMBL/GenBank/DDBJ databases">
        <title>Comparative genomics of hydrocarbon-degrading Desulfosarcina strains.</title>
        <authorList>
            <person name="Watanabe M."/>
            <person name="Kojima H."/>
            <person name="Fukui M."/>
        </authorList>
    </citation>
    <scope>NUCLEOTIDE SEQUENCE [LARGE SCALE GENOMIC DNA]</scope>
    <source>
        <strain evidence="3 4">PL12</strain>
    </source>
</reference>
<dbReference type="PROSITE" id="PS50011">
    <property type="entry name" value="PROTEIN_KINASE_DOM"/>
    <property type="match status" value="1"/>
</dbReference>
<dbReference type="Proteomes" id="UP000427906">
    <property type="component" value="Chromosome"/>
</dbReference>
<dbReference type="GO" id="GO:0004672">
    <property type="term" value="F:protein kinase activity"/>
    <property type="evidence" value="ECO:0007669"/>
    <property type="project" value="InterPro"/>
</dbReference>
<dbReference type="GO" id="GO:0005524">
    <property type="term" value="F:ATP binding"/>
    <property type="evidence" value="ECO:0007669"/>
    <property type="project" value="InterPro"/>
</dbReference>
<organism evidence="3 4">
    <name type="scientific">Desulfosarcina alkanivorans</name>
    <dbReference type="NCBI Taxonomy" id="571177"/>
    <lineage>
        <taxon>Bacteria</taxon>
        <taxon>Pseudomonadati</taxon>
        <taxon>Thermodesulfobacteriota</taxon>
        <taxon>Desulfobacteria</taxon>
        <taxon>Desulfobacterales</taxon>
        <taxon>Desulfosarcinaceae</taxon>
        <taxon>Desulfosarcina</taxon>
    </lineage>
</organism>
<evidence type="ECO:0000259" key="2">
    <source>
        <dbReference type="PROSITE" id="PS50011"/>
    </source>
</evidence>
<evidence type="ECO:0000313" key="4">
    <source>
        <dbReference type="Proteomes" id="UP000427906"/>
    </source>
</evidence>
<proteinExistence type="predicted"/>
<sequence>MGTMKKWIIVVVFSALCTLLVSLVEVDVNLERQIIYIDGAEPVLADRVSESDQFVFYETDGKSGMFMKADVTSVGSVQVTKKTALLTILDQTRQQIMADLGFNTKIIRATDPRLIVFLVILAVASGFLKLILMLAASAKKMAPQPSSDDALPSAADQPRKFIEEGKESSDLRDIAMFFLELYKLQNGLKKDAAARFSMTPASATSKMKVFELGVKGNNDWLTRRMSVGPLGEDTGSKSKCFYVIYDTHMVVKIPPVPVTDMVKYVRDIRREVQIAAHLSPVACIVPMVSVVLKKVKKLPYESSLTQEQLEKQYIRLVEEKPEYQEYLKIGNRFAFFMELTNNFFLARVIDELHASKNKTGDEIREVPDVAWDQEAFTTRYGLASLPVFEGLQTLYRNCEAEAGRIIKASRQGVKVHPFQIKNWFLTCIAGEKIDRNEKGIGEALIAQIEAGFSDVFKANQNNVDGLVQLLRAHLETKTFMKSRQQIENIASNTLQLLCRLREKRIALRDLKPDNLFLDADPDNYPVFLQNAADFSIGVIDVETAISLIPTRDGSISQPLLGGTPLYATPLHLLKNRSIESHFGPLTEALYLEDWFATIAIIFKAITGRNLFPRAARSFPGILKILKSSPSRSDPDRATVKAMSQKFWSAAATDMKTHLSSFSNVLNQLTLSVPEAMAPAIRAELKRENECIQLAIRKHVALSPLFKSEKNREFLLAASSDTLIKQVNRWKNPAHLPEQHRQVAPKMVAFLNNLYRLKEGGSEKRRAISAFADPPHHVTAYSLLEAMFQIVFQGMYKSRWKAIPKSAGESARQAAVKEDRSMVTTILNGS</sequence>
<evidence type="ECO:0000256" key="1">
    <source>
        <dbReference type="SAM" id="Phobius"/>
    </source>
</evidence>
<protein>
    <recommendedName>
        <fullName evidence="2">Protein kinase domain-containing protein</fullName>
    </recommendedName>
</protein>
<dbReference type="AlphaFoldDB" id="A0A5K7YJW3"/>
<keyword evidence="1" id="KW-0812">Transmembrane</keyword>
<keyword evidence="1" id="KW-1133">Transmembrane helix</keyword>
<evidence type="ECO:0000313" key="3">
    <source>
        <dbReference type="EMBL" id="BBO69972.1"/>
    </source>
</evidence>
<keyword evidence="4" id="KW-1185">Reference proteome</keyword>
<keyword evidence="1" id="KW-0472">Membrane</keyword>